<feature type="region of interest" description="Disordered" evidence="1">
    <location>
        <begin position="573"/>
        <end position="602"/>
    </location>
</feature>
<dbReference type="SMART" id="SM00240">
    <property type="entry name" value="FHA"/>
    <property type="match status" value="1"/>
</dbReference>
<dbReference type="InterPro" id="IPR008984">
    <property type="entry name" value="SMAD_FHA_dom_sf"/>
</dbReference>
<feature type="region of interest" description="Disordered" evidence="1">
    <location>
        <begin position="109"/>
        <end position="156"/>
    </location>
</feature>
<feature type="compositionally biased region" description="Polar residues" evidence="1">
    <location>
        <begin position="1217"/>
        <end position="1248"/>
    </location>
</feature>
<feature type="compositionally biased region" description="Polar residues" evidence="1">
    <location>
        <begin position="233"/>
        <end position="243"/>
    </location>
</feature>
<proteinExistence type="predicted"/>
<feature type="domain" description="FHA" evidence="2">
    <location>
        <begin position="32"/>
        <end position="80"/>
    </location>
</feature>
<dbReference type="Pfam" id="PF00498">
    <property type="entry name" value="FHA"/>
    <property type="match status" value="1"/>
</dbReference>
<protein>
    <recommendedName>
        <fullName evidence="2">FHA domain-containing protein</fullName>
    </recommendedName>
</protein>
<dbReference type="Gene3D" id="2.60.200.20">
    <property type="match status" value="1"/>
</dbReference>
<dbReference type="PROSITE" id="PS50006">
    <property type="entry name" value="FHA_DOMAIN"/>
    <property type="match status" value="1"/>
</dbReference>
<feature type="compositionally biased region" description="Polar residues" evidence="1">
    <location>
        <begin position="359"/>
        <end position="368"/>
    </location>
</feature>
<feature type="compositionally biased region" description="Polar residues" evidence="1">
    <location>
        <begin position="576"/>
        <end position="602"/>
    </location>
</feature>
<feature type="compositionally biased region" description="Basic and acidic residues" evidence="1">
    <location>
        <begin position="1492"/>
        <end position="1506"/>
    </location>
</feature>
<evidence type="ECO:0000259" key="2">
    <source>
        <dbReference type="PROSITE" id="PS50006"/>
    </source>
</evidence>
<dbReference type="EMBL" id="CAVLEF010000002">
    <property type="protein sequence ID" value="CAK1541151.1"/>
    <property type="molecule type" value="Genomic_DNA"/>
</dbReference>
<sequence length="1810" mass="199335">MSLDLQMSGGRLVVLDRAGREAKFYNLAEGFATLGSDLACNIRLMLPAVSPHHATVVVHTHQTLVHNVSEGETLVNGEPVSVAALNHNDVISLGGRDLRWEYFDPHLHQSTSSRPLAAPGVTTASGRGKARTRDRQSLPYRNNPLQYPQRASMPATSVKQVAIVQPQRRDATVQSSKFSVMLNIQRQDNITIASEQADTTLQESTRNRRSNLKSPQSSTTKASQWIESRKGTRSITPLSSRLPLSTMRPGVTPSASQAKVTAEGDTPRSRSAVNIRPAFSPLLGFQSKPVVALTRLVLTPTRTGGTSMRSKSTPRIVKRVLPPRSRTLTTRAKALAELTPVNRARSANSSGTLRRDTSLRSTVLRRTQNRPVKIEAPTKIDHTKQAAIMLMTRHTKSKSPGTPAITVTQTTPIKTPKASSMPKRSYSQGSIKRPTRSDTSLLEVNNSVVSVRRSSSCPSSRKSVMKSALKDPKSARKTESIKFDLSNLENENRSSEAITIDTTNQSYDSVSGNLSYMESPSPKRPVYSRSSRIIEKTLGSPMCLVERSYSNISVASQRRSSRGSIIVKKALESSDVENSQTSVKTASESKYSVSKATKSLRSSNTENYSIVDLVSMDSTAYNTIDSTPFGTPRSNSRRNRSAEGTILSSTPYKLPHNQSMLSNSVKSPALTPENSDNSKPLPSIRVSRRSRSRSRINDSEILSLEDEDSPRTSKRTVKSAPSPLVPKSLSINISRNLDGTVTPENVPNNDEVSTPVLSIQRLLDSSRGSFSSQKSIRKSAIGNRNTTNPNHDRSSRARSKSLGVTSKPDEEAGTVTPTGMVVLVREELKNKHSTAKKPQSKKSIIDDLNQSDIVKELFSSPVKRKLSRSMIEFSQKMFDDDDVPRKLTRNTTIGMVAGAPENSFDDRTQAVTPELFISSLTTPSNSPNLDGIKRLFDASGNELTDVRSVKAKLRTPRTRMSLKNDLTISGTKGVFAKSPKNRLSYVEINDLRRVSGVKRLKSMRKQKSPKNTLEDVRGVKKLFGRSPRNDLRNISGVKEALQINSPRNDLSDMRGVRRMFRLQNDQFRSNVSGVKELFSETTSLDTTFDLLMGKTPVRTYGRAASLKKSTVKPKTRKTKSYLDPLDSSNIDVKQWSKQRRLVKVYSEHSLPIKKRSLVNKSNNESRSNLPIKKRAVHSTPMKNNITLNVSGLCDGRVSPIASTSKTRAIVHTRASKLHNSTLNNETGTNQKQQNSTYEVNETLPVSNHTSKETRSLLKSLRFMDSIADTYPVNTESTNILEKSMPQDDSQTRAKSRRVQEKSLKQKDLQETQVVQDSSLHTKKVNSHSETVESVRSTRSSRKKTGDESHNSHSETVESVRSTRSSRKKTGDESQTTNTTLNKTSSKRHPIQVSTKPPTAKAIQTQVKPRKTKLKDNKNATQNNSPSDDHTNIDNIRGTRSQSKAVQESASVQVNTTSKDKKRSPANTYPIKRRISVGKKAVNSKPVANRKKAKDDSKEVKDKEPLKTVRSTQKRAAPPKKSNQTEVAEAISPNPTGRKTRSVKAIGASNASKHRVSLVIPLKTPAVPVSVRKTRRRVQEAQAQDLVEKPKSNNLVPKHVSPKAGVVRKGVASMAQSKTVKAQPADVKNNVKAKGKETTSKAKQAKIQLEKQEANLDAEKPKRGRKTPVPESNINSTAKRNKNNPVEDVSKVKVNQGKEKSQLEVKEKVETERKKTRSQKAEIPQPSGEGPSGTALAQRTRGKKEIPAKTPTAPANRKRKSDDVTTLDQGQSGTSVGGKRQKAANVPSPAPARVTRAKAAEAVKSTRGRKR</sequence>
<dbReference type="InterPro" id="IPR000253">
    <property type="entry name" value="FHA_dom"/>
</dbReference>
<gene>
    <name evidence="3" type="ORF">LNINA_LOCUS1159</name>
</gene>
<feature type="compositionally biased region" description="Polar residues" evidence="1">
    <location>
        <begin position="1391"/>
        <end position="1406"/>
    </location>
</feature>
<feature type="compositionally biased region" description="Basic and acidic residues" evidence="1">
    <location>
        <begin position="1297"/>
        <end position="1309"/>
    </location>
</feature>
<keyword evidence="4" id="KW-1185">Reference proteome</keyword>
<evidence type="ECO:0000256" key="1">
    <source>
        <dbReference type="SAM" id="MobiDB-lite"/>
    </source>
</evidence>
<evidence type="ECO:0000313" key="4">
    <source>
        <dbReference type="Proteomes" id="UP001497472"/>
    </source>
</evidence>
<dbReference type="SUPFAM" id="SSF49879">
    <property type="entry name" value="SMAD/FHA domain"/>
    <property type="match status" value="1"/>
</dbReference>
<comment type="caution">
    <text evidence="3">The sequence shown here is derived from an EMBL/GenBank/DDBJ whole genome shotgun (WGS) entry which is preliminary data.</text>
</comment>
<feature type="region of interest" description="Disordered" evidence="1">
    <location>
        <begin position="414"/>
        <end position="436"/>
    </location>
</feature>
<dbReference type="Proteomes" id="UP001497472">
    <property type="component" value="Unassembled WGS sequence"/>
</dbReference>
<feature type="region of interest" description="Disordered" evidence="1">
    <location>
        <begin position="1277"/>
        <end position="1553"/>
    </location>
</feature>
<feature type="compositionally biased region" description="Polar residues" evidence="1">
    <location>
        <begin position="1437"/>
        <end position="1456"/>
    </location>
</feature>
<evidence type="ECO:0000313" key="3">
    <source>
        <dbReference type="EMBL" id="CAK1541151.1"/>
    </source>
</evidence>
<feature type="compositionally biased region" description="Basic and acidic residues" evidence="1">
    <location>
        <begin position="1687"/>
        <end position="1712"/>
    </location>
</feature>
<feature type="compositionally biased region" description="Basic and acidic residues" evidence="1">
    <location>
        <begin position="1647"/>
        <end position="1660"/>
    </location>
</feature>
<feature type="region of interest" description="Disordered" evidence="1">
    <location>
        <begin position="452"/>
        <end position="476"/>
    </location>
</feature>
<feature type="compositionally biased region" description="Low complexity" evidence="1">
    <location>
        <begin position="452"/>
        <end position="467"/>
    </location>
</feature>
<feature type="compositionally biased region" description="Polar residues" evidence="1">
    <location>
        <begin position="624"/>
        <end position="634"/>
    </location>
</feature>
<feature type="compositionally biased region" description="Polar residues" evidence="1">
    <location>
        <begin position="646"/>
        <end position="680"/>
    </location>
</feature>
<feature type="region of interest" description="Disordered" evidence="1">
    <location>
        <begin position="1217"/>
        <end position="1251"/>
    </location>
</feature>
<feature type="compositionally biased region" description="Polar residues" evidence="1">
    <location>
        <begin position="1763"/>
        <end position="1773"/>
    </location>
</feature>
<dbReference type="CDD" id="cd22673">
    <property type="entry name" value="FHA_Ki67"/>
    <property type="match status" value="1"/>
</dbReference>
<name>A0AAV1IVG2_9NEOP</name>
<accession>A0AAV1IVG2</accession>
<feature type="compositionally biased region" description="Polar residues" evidence="1">
    <location>
        <begin position="195"/>
        <end position="204"/>
    </location>
</feature>
<reference evidence="3 4" key="1">
    <citation type="submission" date="2023-11" db="EMBL/GenBank/DDBJ databases">
        <authorList>
            <person name="Okamura Y."/>
        </authorList>
    </citation>
    <scope>NUCLEOTIDE SEQUENCE [LARGE SCALE GENOMIC DNA]</scope>
</reference>
<feature type="compositionally biased region" description="Polar residues" evidence="1">
    <location>
        <begin position="212"/>
        <end position="226"/>
    </location>
</feature>
<feature type="region of interest" description="Disordered" evidence="1">
    <location>
        <begin position="1581"/>
        <end position="1810"/>
    </location>
</feature>
<organism evidence="3 4">
    <name type="scientific">Leptosia nina</name>
    <dbReference type="NCBI Taxonomy" id="320188"/>
    <lineage>
        <taxon>Eukaryota</taxon>
        <taxon>Metazoa</taxon>
        <taxon>Ecdysozoa</taxon>
        <taxon>Arthropoda</taxon>
        <taxon>Hexapoda</taxon>
        <taxon>Insecta</taxon>
        <taxon>Pterygota</taxon>
        <taxon>Neoptera</taxon>
        <taxon>Endopterygota</taxon>
        <taxon>Lepidoptera</taxon>
        <taxon>Glossata</taxon>
        <taxon>Ditrysia</taxon>
        <taxon>Papilionoidea</taxon>
        <taxon>Pieridae</taxon>
        <taxon>Pierinae</taxon>
        <taxon>Leptosia</taxon>
    </lineage>
</organism>
<feature type="region of interest" description="Disordered" evidence="1">
    <location>
        <begin position="195"/>
        <end position="269"/>
    </location>
</feature>
<feature type="region of interest" description="Disordered" evidence="1">
    <location>
        <begin position="624"/>
        <end position="731"/>
    </location>
</feature>
<feature type="compositionally biased region" description="Basic and acidic residues" evidence="1">
    <location>
        <begin position="1343"/>
        <end position="1357"/>
    </location>
</feature>
<feature type="region of interest" description="Disordered" evidence="1">
    <location>
        <begin position="344"/>
        <end position="368"/>
    </location>
</feature>
<feature type="region of interest" description="Disordered" evidence="1">
    <location>
        <begin position="764"/>
        <end position="816"/>
    </location>
</feature>